<reference evidence="2 3" key="1">
    <citation type="journal article" date="2005" name="Nature">
        <title>The map-based sequence of the rice genome.</title>
        <authorList>
            <consortium name="International rice genome sequencing project (IRGSP)"/>
            <person name="Matsumoto T."/>
            <person name="Wu J."/>
            <person name="Kanamori H."/>
            <person name="Katayose Y."/>
            <person name="Fujisawa M."/>
            <person name="Namiki N."/>
            <person name="Mizuno H."/>
            <person name="Yamamoto K."/>
            <person name="Antonio B.A."/>
            <person name="Baba T."/>
            <person name="Sakata K."/>
            <person name="Nagamura Y."/>
            <person name="Aoki H."/>
            <person name="Arikawa K."/>
            <person name="Arita K."/>
            <person name="Bito T."/>
            <person name="Chiden Y."/>
            <person name="Fujitsuka N."/>
            <person name="Fukunaka R."/>
            <person name="Hamada M."/>
            <person name="Harada C."/>
            <person name="Hayashi A."/>
            <person name="Hijishita S."/>
            <person name="Honda M."/>
            <person name="Hosokawa S."/>
            <person name="Ichikawa Y."/>
            <person name="Idonuma A."/>
            <person name="Iijima M."/>
            <person name="Ikeda M."/>
            <person name="Ikeno M."/>
            <person name="Ito K."/>
            <person name="Ito S."/>
            <person name="Ito T."/>
            <person name="Ito Y."/>
            <person name="Ito Y."/>
            <person name="Iwabuchi A."/>
            <person name="Kamiya K."/>
            <person name="Karasawa W."/>
            <person name="Kurita K."/>
            <person name="Katagiri S."/>
            <person name="Kikuta A."/>
            <person name="Kobayashi H."/>
            <person name="Kobayashi N."/>
            <person name="Machita K."/>
            <person name="Maehara T."/>
            <person name="Masukawa M."/>
            <person name="Mizubayashi T."/>
            <person name="Mukai Y."/>
            <person name="Nagasaki H."/>
            <person name="Nagata Y."/>
            <person name="Naito S."/>
            <person name="Nakashima M."/>
            <person name="Nakama Y."/>
            <person name="Nakamichi Y."/>
            <person name="Nakamura M."/>
            <person name="Meguro A."/>
            <person name="Negishi M."/>
            <person name="Ohta I."/>
            <person name="Ohta T."/>
            <person name="Okamoto M."/>
            <person name="Ono N."/>
            <person name="Saji S."/>
            <person name="Sakaguchi M."/>
            <person name="Sakai K."/>
            <person name="Shibata M."/>
            <person name="Shimokawa T."/>
            <person name="Song J."/>
            <person name="Takazaki Y."/>
            <person name="Terasawa K."/>
            <person name="Tsugane M."/>
            <person name="Tsuji K."/>
            <person name="Ueda S."/>
            <person name="Waki K."/>
            <person name="Yamagata H."/>
            <person name="Yamamoto M."/>
            <person name="Yamamoto S."/>
            <person name="Yamane H."/>
            <person name="Yoshiki S."/>
            <person name="Yoshihara R."/>
            <person name="Yukawa K."/>
            <person name="Zhong H."/>
            <person name="Yano M."/>
            <person name="Yuan Q."/>
            <person name="Ouyang S."/>
            <person name="Liu J."/>
            <person name="Jones K.M."/>
            <person name="Gansberger K."/>
            <person name="Moffat K."/>
            <person name="Hill J."/>
            <person name="Bera J."/>
            <person name="Fadrosh D."/>
            <person name="Jin S."/>
            <person name="Johri S."/>
            <person name="Kim M."/>
            <person name="Overton L."/>
            <person name="Reardon M."/>
            <person name="Tsitrin T."/>
            <person name="Vuong H."/>
            <person name="Weaver B."/>
            <person name="Ciecko A."/>
            <person name="Tallon L."/>
            <person name="Jackson J."/>
            <person name="Pai G."/>
            <person name="Aken S.V."/>
            <person name="Utterback T."/>
            <person name="Reidmuller S."/>
            <person name="Feldblyum T."/>
            <person name="Hsiao J."/>
            <person name="Zismann V."/>
            <person name="Iobst S."/>
            <person name="de Vazeille A.R."/>
            <person name="Buell C.R."/>
            <person name="Ying K."/>
            <person name="Li Y."/>
            <person name="Lu T."/>
            <person name="Huang Y."/>
            <person name="Zhao Q."/>
            <person name="Feng Q."/>
            <person name="Zhang L."/>
            <person name="Zhu J."/>
            <person name="Weng Q."/>
            <person name="Mu J."/>
            <person name="Lu Y."/>
            <person name="Fan D."/>
            <person name="Liu Y."/>
            <person name="Guan J."/>
            <person name="Zhang Y."/>
            <person name="Yu S."/>
            <person name="Liu X."/>
            <person name="Zhang Y."/>
            <person name="Hong G."/>
            <person name="Han B."/>
            <person name="Choisne N."/>
            <person name="Demange N."/>
            <person name="Orjeda G."/>
            <person name="Samain S."/>
            <person name="Cattolico L."/>
            <person name="Pelletier E."/>
            <person name="Couloux A."/>
            <person name="Segurens B."/>
            <person name="Wincker P."/>
            <person name="D'Hont A."/>
            <person name="Scarpelli C."/>
            <person name="Weissenbach J."/>
            <person name="Salanoubat M."/>
            <person name="Quetier F."/>
            <person name="Yu Y."/>
            <person name="Kim H.R."/>
            <person name="Rambo T."/>
            <person name="Currie J."/>
            <person name="Collura K."/>
            <person name="Luo M."/>
            <person name="Yang T."/>
            <person name="Ammiraju J.S.S."/>
            <person name="Engler F."/>
            <person name="Soderlund C."/>
            <person name="Wing R.A."/>
            <person name="Palmer L.E."/>
            <person name="de la Bastide M."/>
            <person name="Spiegel L."/>
            <person name="Nascimento L."/>
            <person name="Zutavern T."/>
            <person name="O'Shaughnessy A."/>
            <person name="Dike S."/>
            <person name="Dedhia N."/>
            <person name="Preston R."/>
            <person name="Balija V."/>
            <person name="McCombie W.R."/>
            <person name="Chow T."/>
            <person name="Chen H."/>
            <person name="Chung M."/>
            <person name="Chen C."/>
            <person name="Shaw J."/>
            <person name="Wu H."/>
            <person name="Hsiao K."/>
            <person name="Chao Y."/>
            <person name="Chu M."/>
            <person name="Cheng C."/>
            <person name="Hour A."/>
            <person name="Lee P."/>
            <person name="Lin S."/>
            <person name="Lin Y."/>
            <person name="Liou J."/>
            <person name="Liu S."/>
            <person name="Hsing Y."/>
            <person name="Raghuvanshi S."/>
            <person name="Mohanty A."/>
            <person name="Bharti A.K."/>
            <person name="Gaur A."/>
            <person name="Gupta V."/>
            <person name="Kumar D."/>
            <person name="Ravi V."/>
            <person name="Vij S."/>
            <person name="Kapur A."/>
            <person name="Khurana P."/>
            <person name="Khurana P."/>
            <person name="Khurana J.P."/>
            <person name="Tyagi A.K."/>
            <person name="Gaikwad K."/>
            <person name="Singh A."/>
            <person name="Dalal V."/>
            <person name="Srivastava S."/>
            <person name="Dixit A."/>
            <person name="Pal A.K."/>
            <person name="Ghazi I.A."/>
            <person name="Yadav M."/>
            <person name="Pandit A."/>
            <person name="Bhargava A."/>
            <person name="Sureshbabu K."/>
            <person name="Batra K."/>
            <person name="Sharma T.R."/>
            <person name="Mohapatra T."/>
            <person name="Singh N.K."/>
            <person name="Messing J."/>
            <person name="Nelson A.B."/>
            <person name="Fuks G."/>
            <person name="Kavchok S."/>
            <person name="Keizer G."/>
            <person name="Linton E."/>
            <person name="Llaca V."/>
            <person name="Song R."/>
            <person name="Tanyolac B."/>
            <person name="Young S."/>
            <person name="Ho-Il K."/>
            <person name="Hahn J.H."/>
            <person name="Sangsakoo G."/>
            <person name="Vanavichit A."/>
            <person name="de Mattos Luiz.A.T."/>
            <person name="Zimmer P.D."/>
            <person name="Malone G."/>
            <person name="Dellagostin O."/>
            <person name="de Oliveira A.C."/>
            <person name="Bevan M."/>
            <person name="Bancroft I."/>
            <person name="Minx P."/>
            <person name="Cordum H."/>
            <person name="Wilson R."/>
            <person name="Cheng Z."/>
            <person name="Jin W."/>
            <person name="Jiang J."/>
            <person name="Leong S.A."/>
            <person name="Iwama H."/>
            <person name="Gojobori T."/>
            <person name="Itoh T."/>
            <person name="Niimura Y."/>
            <person name="Fujii Y."/>
            <person name="Habara T."/>
            <person name="Sakai H."/>
            <person name="Sato Y."/>
            <person name="Wilson G."/>
            <person name="Kumar K."/>
            <person name="McCouch S."/>
            <person name="Juretic N."/>
            <person name="Hoen D."/>
            <person name="Wright S."/>
            <person name="Bruskiewich R."/>
            <person name="Bureau T."/>
            <person name="Miyao A."/>
            <person name="Hirochika H."/>
            <person name="Nishikawa T."/>
            <person name="Kadowaki K."/>
            <person name="Sugiura M."/>
            <person name="Burr B."/>
            <person name="Sasaki T."/>
        </authorList>
    </citation>
    <scope>NUCLEOTIDE SEQUENCE [LARGE SCALE GENOMIC DNA]</scope>
    <source>
        <strain evidence="3">cv. Nipponbare</strain>
    </source>
</reference>
<dbReference type="AlphaFoldDB" id="A0A0P0WCZ8"/>
<reference evidence="3" key="2">
    <citation type="journal article" date="2008" name="Nucleic Acids Res.">
        <title>The rice annotation project database (RAP-DB): 2008 update.</title>
        <authorList>
            <consortium name="The rice annotation project (RAP)"/>
        </authorList>
    </citation>
    <scope>GENOME REANNOTATION</scope>
    <source>
        <strain evidence="3">cv. Nipponbare</strain>
    </source>
</reference>
<evidence type="ECO:0000256" key="1">
    <source>
        <dbReference type="SAM" id="Phobius"/>
    </source>
</evidence>
<dbReference type="Gramene" id="Os04t0540500-01">
    <property type="protein sequence ID" value="Os04t0540500-01"/>
    <property type="gene ID" value="Os04g0540500"/>
</dbReference>
<proteinExistence type="predicted"/>
<feature type="transmembrane region" description="Helical" evidence="1">
    <location>
        <begin position="49"/>
        <end position="69"/>
    </location>
</feature>
<sequence>MLGKVGRRCHIQRISLAMFFWQTSMVLIRRRGYFPRGAFFTHKLSSVSIVLNDAPTWLMVYTMCVSYFLMMPSKSGMASCQFPCVFLILL</sequence>
<organism evidence="2 3">
    <name type="scientific">Oryza sativa subsp. japonica</name>
    <name type="common">Rice</name>
    <dbReference type="NCBI Taxonomy" id="39947"/>
    <lineage>
        <taxon>Eukaryota</taxon>
        <taxon>Viridiplantae</taxon>
        <taxon>Streptophyta</taxon>
        <taxon>Embryophyta</taxon>
        <taxon>Tracheophyta</taxon>
        <taxon>Spermatophyta</taxon>
        <taxon>Magnoliopsida</taxon>
        <taxon>Liliopsida</taxon>
        <taxon>Poales</taxon>
        <taxon>Poaceae</taxon>
        <taxon>BOP clade</taxon>
        <taxon>Oryzoideae</taxon>
        <taxon>Oryzeae</taxon>
        <taxon>Oryzinae</taxon>
        <taxon>Oryza</taxon>
        <taxon>Oryza sativa</taxon>
    </lineage>
</organism>
<dbReference type="Proteomes" id="UP000000763">
    <property type="component" value="Chromosome 4"/>
</dbReference>
<keyword evidence="1" id="KW-1133">Transmembrane helix</keyword>
<keyword evidence="1" id="KW-0472">Membrane</keyword>
<gene>
    <name evidence="2" type="ordered locus">Os04g0540500</name>
</gene>
<dbReference type="EMBL" id="AP008210">
    <property type="protein sequence ID" value="BAF15355.1"/>
    <property type="molecule type" value="Genomic_DNA"/>
</dbReference>
<dbReference type="KEGG" id="dosa:Os04g0540500"/>
<keyword evidence="1" id="KW-0812">Transmembrane</keyword>
<accession>A0A0P0WCZ8</accession>
<protein>
    <submittedName>
        <fullName evidence="2">Os04g0540500 protein</fullName>
    </submittedName>
</protein>
<evidence type="ECO:0000313" key="3">
    <source>
        <dbReference type="Proteomes" id="UP000000763"/>
    </source>
</evidence>
<name>A0A0P0WCZ8_ORYSJ</name>
<evidence type="ECO:0000313" key="2">
    <source>
        <dbReference type="EMBL" id="BAF15355.1"/>
    </source>
</evidence>